<dbReference type="Pfam" id="PF08352">
    <property type="entry name" value="oligo_HPY"/>
    <property type="match status" value="2"/>
</dbReference>
<dbReference type="GO" id="GO:0055085">
    <property type="term" value="P:transmembrane transport"/>
    <property type="evidence" value="ECO:0007669"/>
    <property type="project" value="UniProtKB-ARBA"/>
</dbReference>
<dbReference type="RefSeq" id="WP_150508674.1">
    <property type="nucleotide sequence ID" value="NZ_BMSQ01000017.1"/>
</dbReference>
<feature type="region of interest" description="Disordered" evidence="5">
    <location>
        <begin position="687"/>
        <end position="709"/>
    </location>
</feature>
<sequence length="709" mass="75262">MTLTTPLRDGVSAAGAAPVLSVRDLRVSFPSETGRVEAVRGVSFDVLPGRTLGIVGESGSGKSATAMGVMGLLPPTADLRGQVLLGGQDLIGLDDRALSRVRGDSIGMVFQDPLSALTPIFSVGRLLSDALRVHQDLSKKAAWEQAVELLDLVGIPDPRRRASAFPHEFSGGMRQRVVIALAIANRPSVLVADEPTTALDVTVQAQILDVLRLAQKETGAGLVLITHGLGVVAGHADDVAVMYAGRFVEKTDVHALFRRPTMPYTARLLAAVPTVDGGARRPLVPIGGEPPALSGLPDGCPFANRCAVALDACRSDEPELRHVTGHGDVACLRAAEMAEGTLDPTGGVAPVDQRVDTERAAGSGDVVLRVEDLVKTFPVTKGAFIKRRVGTLHAVNQVSFELRTGETLGLVGESGSGKTTTLMEILRLKRPEGGRIEIAGREVGAKSGVHAGTAVDTPATRSGGHVRTLRHDVQIVMQDPLGALDPRLPVHQLLAEPLRAVGSDRAAIRSRVHELLTLVGLDASVSDRFPAALSGGQRQRVGIARALATGPKLLALDEPLSALDVSVQAGVINLLTRLKRELGLAYLMVAHDLAVVRHVCDRVAVMYLGHIVETGDTETLFSDPKHPYTQALLSAVPVPDPQRERARERIVLKGEQPSATDLPRGCVFIDRCPLYRLAGDDVRERCRTERPAPRPVPGQPGHEYACHAA</sequence>
<keyword evidence="3" id="KW-0547">Nucleotide-binding</keyword>
<dbReference type="PROSITE" id="PS00211">
    <property type="entry name" value="ABC_TRANSPORTER_1"/>
    <property type="match status" value="2"/>
</dbReference>
<gene>
    <name evidence="8" type="ORF">CP982_00875</name>
    <name evidence="7" type="ORF">FHS40_008040</name>
</gene>
<protein>
    <submittedName>
        <fullName evidence="8">ABC transporter ATP-binding protein</fullName>
    </submittedName>
    <submittedName>
        <fullName evidence="7">Peptide/nickel transport system ATP-binding protein</fullName>
    </submittedName>
</protein>
<dbReference type="Gene3D" id="3.40.50.300">
    <property type="entry name" value="P-loop containing nucleotide triphosphate hydrolases"/>
    <property type="match status" value="2"/>
</dbReference>
<dbReference type="GO" id="GO:0015833">
    <property type="term" value="P:peptide transport"/>
    <property type="evidence" value="ECO:0007669"/>
    <property type="project" value="InterPro"/>
</dbReference>
<dbReference type="InterPro" id="IPR003439">
    <property type="entry name" value="ABC_transporter-like_ATP-bd"/>
</dbReference>
<dbReference type="InterPro" id="IPR050319">
    <property type="entry name" value="ABC_transp_ATP-bind"/>
</dbReference>
<dbReference type="PROSITE" id="PS50893">
    <property type="entry name" value="ABC_TRANSPORTER_2"/>
    <property type="match status" value="2"/>
</dbReference>
<dbReference type="OrthoDB" id="4008250at2"/>
<evidence type="ECO:0000256" key="5">
    <source>
        <dbReference type="SAM" id="MobiDB-lite"/>
    </source>
</evidence>
<reference evidence="7 10" key="2">
    <citation type="submission" date="2020-08" db="EMBL/GenBank/DDBJ databases">
        <title>Genomic Encyclopedia of Type Strains, Phase III (KMG-III): the genomes of soil and plant-associated and newly described type strains.</title>
        <authorList>
            <person name="Whitman W."/>
        </authorList>
    </citation>
    <scope>NUCLEOTIDE SEQUENCE [LARGE SCALE GENOMIC DNA]</scope>
    <source>
        <strain evidence="7 10">CECT 3146</strain>
    </source>
</reference>
<dbReference type="GO" id="GO:0016887">
    <property type="term" value="F:ATP hydrolysis activity"/>
    <property type="evidence" value="ECO:0007669"/>
    <property type="project" value="InterPro"/>
</dbReference>
<dbReference type="EMBL" id="CP023690">
    <property type="protein sequence ID" value="QEV57461.1"/>
    <property type="molecule type" value="Genomic_DNA"/>
</dbReference>
<accession>A0A5P2WZ60</accession>
<evidence type="ECO:0000256" key="3">
    <source>
        <dbReference type="ARBA" id="ARBA00022741"/>
    </source>
</evidence>
<dbReference type="PANTHER" id="PTHR43776:SF7">
    <property type="entry name" value="D,D-DIPEPTIDE TRANSPORT ATP-BINDING PROTEIN DDPF-RELATED"/>
    <property type="match status" value="1"/>
</dbReference>
<feature type="domain" description="ABC transporter" evidence="6">
    <location>
        <begin position="22"/>
        <end position="269"/>
    </location>
</feature>
<dbReference type="Proteomes" id="UP000326505">
    <property type="component" value="Chromosome"/>
</dbReference>
<evidence type="ECO:0000313" key="8">
    <source>
        <dbReference type="EMBL" id="QEV57461.1"/>
    </source>
</evidence>
<dbReference type="CDD" id="cd03257">
    <property type="entry name" value="ABC_NikE_OppD_transporters"/>
    <property type="match status" value="2"/>
</dbReference>
<keyword evidence="4 8" id="KW-0067">ATP-binding</keyword>
<dbReference type="FunFam" id="3.40.50.300:FF:000016">
    <property type="entry name" value="Oligopeptide ABC transporter ATP-binding component"/>
    <property type="match status" value="1"/>
</dbReference>
<evidence type="ECO:0000313" key="9">
    <source>
        <dbReference type="Proteomes" id="UP000326505"/>
    </source>
</evidence>
<feature type="domain" description="ABC transporter" evidence="6">
    <location>
        <begin position="368"/>
        <end position="633"/>
    </location>
</feature>
<dbReference type="Pfam" id="PF00005">
    <property type="entry name" value="ABC_tran"/>
    <property type="match status" value="2"/>
</dbReference>
<dbReference type="GO" id="GO:0005524">
    <property type="term" value="F:ATP binding"/>
    <property type="evidence" value="ECO:0007669"/>
    <property type="project" value="UniProtKB-KW"/>
</dbReference>
<evidence type="ECO:0000256" key="2">
    <source>
        <dbReference type="ARBA" id="ARBA00022448"/>
    </source>
</evidence>
<evidence type="ECO:0000256" key="4">
    <source>
        <dbReference type="ARBA" id="ARBA00022840"/>
    </source>
</evidence>
<dbReference type="SUPFAM" id="SSF52540">
    <property type="entry name" value="P-loop containing nucleoside triphosphate hydrolases"/>
    <property type="match status" value="2"/>
</dbReference>
<proteinExistence type="inferred from homology"/>
<dbReference type="InterPro" id="IPR003593">
    <property type="entry name" value="AAA+_ATPase"/>
</dbReference>
<evidence type="ECO:0000259" key="6">
    <source>
        <dbReference type="PROSITE" id="PS50893"/>
    </source>
</evidence>
<dbReference type="AlphaFoldDB" id="A0A5P2WZ60"/>
<dbReference type="Proteomes" id="UP000549009">
    <property type="component" value="Unassembled WGS sequence"/>
</dbReference>
<dbReference type="NCBIfam" id="NF008453">
    <property type="entry name" value="PRK11308.1"/>
    <property type="match status" value="2"/>
</dbReference>
<name>A0A5P2WZ60_STRST</name>
<comment type="similarity">
    <text evidence="1">Belongs to the ABC transporter superfamily.</text>
</comment>
<dbReference type="EMBL" id="JACHJD010000021">
    <property type="protein sequence ID" value="MBB5108914.1"/>
    <property type="molecule type" value="Genomic_DNA"/>
</dbReference>
<dbReference type="KEGG" id="sspb:CP982_00875"/>
<dbReference type="InterPro" id="IPR017871">
    <property type="entry name" value="ABC_transporter-like_CS"/>
</dbReference>
<dbReference type="PANTHER" id="PTHR43776">
    <property type="entry name" value="TRANSPORT ATP-BINDING PROTEIN"/>
    <property type="match status" value="1"/>
</dbReference>
<keyword evidence="10" id="KW-1185">Reference proteome</keyword>
<organism evidence="8 9">
    <name type="scientific">Streptomyces spectabilis</name>
    <dbReference type="NCBI Taxonomy" id="68270"/>
    <lineage>
        <taxon>Bacteria</taxon>
        <taxon>Bacillati</taxon>
        <taxon>Actinomycetota</taxon>
        <taxon>Actinomycetes</taxon>
        <taxon>Kitasatosporales</taxon>
        <taxon>Streptomycetaceae</taxon>
        <taxon>Streptomyces</taxon>
    </lineage>
</organism>
<keyword evidence="2" id="KW-0813">Transport</keyword>
<reference evidence="8 9" key="1">
    <citation type="submission" date="2017-09" db="EMBL/GenBank/DDBJ databases">
        <authorList>
            <person name="Lee N."/>
            <person name="Cho B.-K."/>
        </authorList>
    </citation>
    <scope>NUCLEOTIDE SEQUENCE [LARGE SCALE GENOMIC DNA]</scope>
    <source>
        <strain evidence="8 9">ATCC 27465</strain>
    </source>
</reference>
<dbReference type="InterPro" id="IPR027417">
    <property type="entry name" value="P-loop_NTPase"/>
</dbReference>
<evidence type="ECO:0000313" key="10">
    <source>
        <dbReference type="Proteomes" id="UP000549009"/>
    </source>
</evidence>
<evidence type="ECO:0000313" key="7">
    <source>
        <dbReference type="EMBL" id="MBB5108914.1"/>
    </source>
</evidence>
<dbReference type="InterPro" id="IPR013563">
    <property type="entry name" value="Oligopep_ABC_C"/>
</dbReference>
<dbReference type="SMART" id="SM00382">
    <property type="entry name" value="AAA"/>
    <property type="match status" value="2"/>
</dbReference>
<evidence type="ECO:0000256" key="1">
    <source>
        <dbReference type="ARBA" id="ARBA00005417"/>
    </source>
</evidence>
<dbReference type="NCBIfam" id="TIGR01727">
    <property type="entry name" value="oligo_HPY"/>
    <property type="match status" value="2"/>
</dbReference>